<organism evidence="2 3">
    <name type="scientific">Nannocystis punicea</name>
    <dbReference type="NCBI Taxonomy" id="2995304"/>
    <lineage>
        <taxon>Bacteria</taxon>
        <taxon>Pseudomonadati</taxon>
        <taxon>Myxococcota</taxon>
        <taxon>Polyangia</taxon>
        <taxon>Nannocystales</taxon>
        <taxon>Nannocystaceae</taxon>
        <taxon>Nannocystis</taxon>
    </lineage>
</organism>
<dbReference type="EMBL" id="CP114040">
    <property type="protein sequence ID" value="WAS91479.1"/>
    <property type="molecule type" value="Genomic_DNA"/>
</dbReference>
<dbReference type="RefSeq" id="WP_269033842.1">
    <property type="nucleotide sequence ID" value="NZ_CP114040.1"/>
</dbReference>
<feature type="coiled-coil region" evidence="1">
    <location>
        <begin position="154"/>
        <end position="183"/>
    </location>
</feature>
<proteinExistence type="predicted"/>
<dbReference type="Proteomes" id="UP001164459">
    <property type="component" value="Chromosome"/>
</dbReference>
<dbReference type="Gene3D" id="1.25.40.10">
    <property type="entry name" value="Tetratricopeptide repeat domain"/>
    <property type="match status" value="1"/>
</dbReference>
<reference evidence="2" key="1">
    <citation type="submission" date="2022-11" db="EMBL/GenBank/DDBJ databases">
        <title>Minimal conservation of predation-associated metabolite biosynthetic gene clusters underscores biosynthetic potential of Myxococcota including descriptions for ten novel species: Archangium lansinium sp. nov., Myxococcus landrumus sp. nov., Nannocystis bai.</title>
        <authorList>
            <person name="Ahearne A."/>
            <person name="Stevens C."/>
            <person name="Dowd S."/>
        </authorList>
    </citation>
    <scope>NUCLEOTIDE SEQUENCE</scope>
    <source>
        <strain evidence="2">Fl3</strain>
    </source>
</reference>
<gene>
    <name evidence="2" type="ORF">O0S08_35295</name>
</gene>
<keyword evidence="1" id="KW-0175">Coiled coil</keyword>
<evidence type="ECO:0000256" key="1">
    <source>
        <dbReference type="SAM" id="Coils"/>
    </source>
</evidence>
<accession>A0ABY7GXD6</accession>
<name>A0ABY7GXD6_9BACT</name>
<evidence type="ECO:0000313" key="3">
    <source>
        <dbReference type="Proteomes" id="UP001164459"/>
    </source>
</evidence>
<evidence type="ECO:0008006" key="4">
    <source>
        <dbReference type="Google" id="ProtNLM"/>
    </source>
</evidence>
<dbReference type="SUPFAM" id="SSF48452">
    <property type="entry name" value="TPR-like"/>
    <property type="match status" value="1"/>
</dbReference>
<dbReference type="InterPro" id="IPR011990">
    <property type="entry name" value="TPR-like_helical_dom_sf"/>
</dbReference>
<sequence>MRRLALLVALAGACKPTSTGTATPAEATTQAPRRVDPELTAMADRIDPGPQAPLYEVLPAWLKSKVDAALTGDPKSPKLIAEAREAIAAVDKIKPGDPQSMLQGGFEFARGVLLAERAVTAGSDDPELLAALTTAYRVVHDLQMFQGNGLFGQMLNLAAELARKEAKAESAQIEEALAALKIAVARAPALQMHATARLLREHPDHPTVPPVLVRAGQVKMEVEQYEDAVALGKLAVARKGEKASGSDFAGLTMACARGLDVACADMARKTAEARGPDGPGEDKAAAFEKRLAELDEAVAIARKALVLAASPELEPQLERGHLLLKLGRLSDAEKLFTALREANPTDARPVTGQAVAAVRRNLDLVTVVKLVRWANDLDHRDRLYYEVALGTVPVVMIGEVATQMAQTAGAPLPDLQDEFAEVLQLTAAYRWFDPARAAVLELLFTTAQEAVPKILSKQRDASLAGLRKLSEKALALTRKFPESRDAWRLVFSGTRLLNELGKVRALVTAPLPPALQQDPDIRLQQVRAQLDAALFWEDAGLLATAEQSAATLPNELDADTAATIRATIDAVKGRQGDKAALQRAVDAFAALAERKTGKEQSTAYNNAAMIVAHASEVETAMAILQRAHEAANDELTPAYNMSALAFGLQARDGLPEMFAKIVQYSQVPGLRLHAQAWLVALADAGLGDVAVTRQEFAAALDKEQGGSLRGRLPLGRWGVIDQSEFNVSLGYSTVAGLTLLDEVVSRWMLIVPAPTMEALVGRSKAKPGKPAAPAKPSR</sequence>
<keyword evidence="3" id="KW-1185">Reference proteome</keyword>
<protein>
    <recommendedName>
        <fullName evidence="4">Tetratricopeptide repeat protein</fullName>
    </recommendedName>
</protein>
<evidence type="ECO:0000313" key="2">
    <source>
        <dbReference type="EMBL" id="WAS91479.1"/>
    </source>
</evidence>